<keyword evidence="2" id="KW-0812">Transmembrane</keyword>
<protein>
    <submittedName>
        <fullName evidence="3">Uncharacterized protein</fullName>
    </submittedName>
</protein>
<comment type="caution">
    <text evidence="3">The sequence shown here is derived from an EMBL/GenBank/DDBJ whole genome shotgun (WGS) entry which is preliminary data.</text>
</comment>
<keyword evidence="4" id="KW-1185">Reference proteome</keyword>
<gene>
    <name evidence="3" type="ORF">PR048_013794</name>
</gene>
<feature type="transmembrane region" description="Helical" evidence="2">
    <location>
        <begin position="473"/>
        <end position="495"/>
    </location>
</feature>
<evidence type="ECO:0000256" key="2">
    <source>
        <dbReference type="SAM" id="Phobius"/>
    </source>
</evidence>
<evidence type="ECO:0000313" key="4">
    <source>
        <dbReference type="Proteomes" id="UP001159363"/>
    </source>
</evidence>
<keyword evidence="2" id="KW-0472">Membrane</keyword>
<feature type="region of interest" description="Disordered" evidence="1">
    <location>
        <begin position="134"/>
        <end position="176"/>
    </location>
</feature>
<name>A0ABQ9HT75_9NEOP</name>
<accession>A0ABQ9HT75</accession>
<dbReference type="EMBL" id="JARBHB010000004">
    <property type="protein sequence ID" value="KAJ8887577.1"/>
    <property type="molecule type" value="Genomic_DNA"/>
</dbReference>
<evidence type="ECO:0000256" key="1">
    <source>
        <dbReference type="SAM" id="MobiDB-lite"/>
    </source>
</evidence>
<sequence length="498" mass="55095">MLVHHSGEGSGAIGPLWLLKTKEKEMGCQEVSAGPKLTGFYWGLEDMVEPWPEHSRPTTTIRVRSPVRSLPYYRMWESCWTLPFAAGFLGGARFPALAFQRRSILGSHFMSCPGMTGIYGSQLESPSLGASPWCGAAPELKGRENGKSQGKNPPTSDIFRHDPHVRKFRSDPARDRSRLPSALTAVAKVTGSVNFRWLTEHNITVSASIPTLPTEDQQFDILGSIFTAKQFCVGSYLRQDAKRFRPEKFAGSMTCRLRLYSVMYKYAATNCILVVYCHSGKATVGHRSPGDVKHRAGQWLKSLIMRHQARLHNNLFTRAQVTCTLSAAAVRAHSHVRLAHTELATSVLNKLGLPLAGIFRFQLNVAINKGPNTMLLEEFEDGAIIPIVWAEMVKISLLASHQGISGSIPIRVTGSLHVGIVLDETVCRRVFSRISRIRRPFSPALLLLTFLALMGSQDLAVRSHPNLYTSLHLSRRLVLILLLLTAIVTLLVVSVSTV</sequence>
<keyword evidence="2" id="KW-1133">Transmembrane helix</keyword>
<organism evidence="3 4">
    <name type="scientific">Dryococelus australis</name>
    <dbReference type="NCBI Taxonomy" id="614101"/>
    <lineage>
        <taxon>Eukaryota</taxon>
        <taxon>Metazoa</taxon>
        <taxon>Ecdysozoa</taxon>
        <taxon>Arthropoda</taxon>
        <taxon>Hexapoda</taxon>
        <taxon>Insecta</taxon>
        <taxon>Pterygota</taxon>
        <taxon>Neoptera</taxon>
        <taxon>Polyneoptera</taxon>
        <taxon>Phasmatodea</taxon>
        <taxon>Verophasmatodea</taxon>
        <taxon>Anareolatae</taxon>
        <taxon>Phasmatidae</taxon>
        <taxon>Eurycanthinae</taxon>
        <taxon>Dryococelus</taxon>
    </lineage>
</organism>
<dbReference type="Proteomes" id="UP001159363">
    <property type="component" value="Chromosome X"/>
</dbReference>
<reference evidence="3 4" key="1">
    <citation type="submission" date="2023-02" db="EMBL/GenBank/DDBJ databases">
        <title>LHISI_Scaffold_Assembly.</title>
        <authorList>
            <person name="Stuart O.P."/>
            <person name="Cleave R."/>
            <person name="Magrath M.J.L."/>
            <person name="Mikheyev A.S."/>
        </authorList>
    </citation>
    <scope>NUCLEOTIDE SEQUENCE [LARGE SCALE GENOMIC DNA]</scope>
    <source>
        <strain evidence="3">Daus_M_001</strain>
        <tissue evidence="3">Leg muscle</tissue>
    </source>
</reference>
<proteinExistence type="predicted"/>
<evidence type="ECO:0000313" key="3">
    <source>
        <dbReference type="EMBL" id="KAJ8887577.1"/>
    </source>
</evidence>